<protein>
    <submittedName>
        <fullName evidence="2">CLUMA_CG020546, isoform A</fullName>
    </submittedName>
</protein>
<reference evidence="2 3" key="1">
    <citation type="submission" date="2015-04" db="EMBL/GenBank/DDBJ databases">
        <authorList>
            <person name="Syromyatnikov M.Y."/>
            <person name="Popov V.N."/>
        </authorList>
    </citation>
    <scope>NUCLEOTIDE SEQUENCE [LARGE SCALE GENOMIC DNA]</scope>
</reference>
<name>A0A1J1J595_9DIPT</name>
<dbReference type="Proteomes" id="UP000183832">
    <property type="component" value="Unassembled WGS sequence"/>
</dbReference>
<gene>
    <name evidence="2" type="ORF">CLUMA_CG020546</name>
</gene>
<evidence type="ECO:0000313" key="3">
    <source>
        <dbReference type="Proteomes" id="UP000183832"/>
    </source>
</evidence>
<dbReference type="AlphaFoldDB" id="A0A1J1J595"/>
<evidence type="ECO:0000256" key="1">
    <source>
        <dbReference type="SAM" id="MobiDB-lite"/>
    </source>
</evidence>
<proteinExistence type="predicted"/>
<feature type="region of interest" description="Disordered" evidence="1">
    <location>
        <begin position="1"/>
        <end position="20"/>
    </location>
</feature>
<dbReference type="EMBL" id="CVRI01000072">
    <property type="protein sequence ID" value="CRL07581.1"/>
    <property type="molecule type" value="Genomic_DNA"/>
</dbReference>
<organism evidence="2 3">
    <name type="scientific">Clunio marinus</name>
    <dbReference type="NCBI Taxonomy" id="568069"/>
    <lineage>
        <taxon>Eukaryota</taxon>
        <taxon>Metazoa</taxon>
        <taxon>Ecdysozoa</taxon>
        <taxon>Arthropoda</taxon>
        <taxon>Hexapoda</taxon>
        <taxon>Insecta</taxon>
        <taxon>Pterygota</taxon>
        <taxon>Neoptera</taxon>
        <taxon>Endopterygota</taxon>
        <taxon>Diptera</taxon>
        <taxon>Nematocera</taxon>
        <taxon>Chironomoidea</taxon>
        <taxon>Chironomidae</taxon>
        <taxon>Clunio</taxon>
    </lineage>
</organism>
<keyword evidence="3" id="KW-1185">Reference proteome</keyword>
<evidence type="ECO:0000313" key="2">
    <source>
        <dbReference type="EMBL" id="CRL07581.1"/>
    </source>
</evidence>
<sequence>MDERKNLSSENNGLNAHLKQKPSVTIIHEETKFIGEYSSTRREIKKRKNLTKLTLCELATLSLNKAKA</sequence>
<accession>A0A1J1J595</accession>